<feature type="transmembrane region" description="Helical" evidence="2">
    <location>
        <begin position="6"/>
        <end position="24"/>
    </location>
</feature>
<dbReference type="AlphaFoldDB" id="A0A1Y1L0N9"/>
<organism evidence="3">
    <name type="scientific">Photinus pyralis</name>
    <name type="common">Common eastern firefly</name>
    <name type="synonym">Lampyris pyralis</name>
    <dbReference type="NCBI Taxonomy" id="7054"/>
    <lineage>
        <taxon>Eukaryota</taxon>
        <taxon>Metazoa</taxon>
        <taxon>Ecdysozoa</taxon>
        <taxon>Arthropoda</taxon>
        <taxon>Hexapoda</taxon>
        <taxon>Insecta</taxon>
        <taxon>Pterygota</taxon>
        <taxon>Neoptera</taxon>
        <taxon>Endopterygota</taxon>
        <taxon>Coleoptera</taxon>
        <taxon>Polyphaga</taxon>
        <taxon>Elateriformia</taxon>
        <taxon>Elateroidea</taxon>
        <taxon>Lampyridae</taxon>
        <taxon>Lampyrinae</taxon>
        <taxon>Photinus</taxon>
    </lineage>
</organism>
<evidence type="ECO:0000256" key="1">
    <source>
        <dbReference type="SAM" id="MobiDB-lite"/>
    </source>
</evidence>
<keyword evidence="2" id="KW-1133">Transmembrane helix</keyword>
<dbReference type="EMBL" id="GEZM01072452">
    <property type="protein sequence ID" value="JAV65515.1"/>
    <property type="molecule type" value="Transcribed_RNA"/>
</dbReference>
<proteinExistence type="predicted"/>
<sequence length="157" mass="16594">MDLFLPIVLFIVFCVLFSICGWCCKKHREGTIYGVPATVTVTTQPSASVIHPYPTQPVVPPGLAPMSGYQAGPYPVSTTSTYPPPPAGGYPPPGPYAVSSNSAPYPPSAAPYPPSATPFPPQQLPPSYMEAVGQPPTASRPPISEGYSKQAPYNPNY</sequence>
<dbReference type="PRINTS" id="PR01217">
    <property type="entry name" value="PRICHEXTENSN"/>
</dbReference>
<protein>
    <submittedName>
        <fullName evidence="3">Uncharacterized protein</fullName>
    </submittedName>
</protein>
<evidence type="ECO:0000256" key="2">
    <source>
        <dbReference type="SAM" id="Phobius"/>
    </source>
</evidence>
<evidence type="ECO:0000313" key="3">
    <source>
        <dbReference type="EMBL" id="JAV65515.1"/>
    </source>
</evidence>
<keyword evidence="2" id="KW-0472">Membrane</keyword>
<feature type="region of interest" description="Disordered" evidence="1">
    <location>
        <begin position="103"/>
        <end position="157"/>
    </location>
</feature>
<name>A0A1Y1L0N9_PHOPY</name>
<accession>A0A1Y1L0N9</accession>
<keyword evidence="2" id="KW-0812">Transmembrane</keyword>
<feature type="compositionally biased region" description="Pro residues" evidence="1">
    <location>
        <begin position="104"/>
        <end position="124"/>
    </location>
</feature>
<reference evidence="3" key="1">
    <citation type="journal article" date="2016" name="Sci. Rep.">
        <title>Molecular characterization of firefly nuptial gifts: a multi-omics approach sheds light on postcopulatory sexual selection.</title>
        <authorList>
            <person name="Al-Wathiqui N."/>
            <person name="Fallon T.R."/>
            <person name="South A."/>
            <person name="Weng J.K."/>
            <person name="Lewis S.M."/>
        </authorList>
    </citation>
    <scope>NUCLEOTIDE SEQUENCE</scope>
</reference>